<keyword evidence="3" id="KW-0804">Transcription</keyword>
<keyword evidence="1" id="KW-0805">Transcription regulation</keyword>
<dbReference type="InterPro" id="IPR010982">
    <property type="entry name" value="Lambda_DNA-bd_dom_sf"/>
</dbReference>
<dbReference type="Proteomes" id="UP000199012">
    <property type="component" value="Unassembled WGS sequence"/>
</dbReference>
<dbReference type="PANTHER" id="PTHR30146">
    <property type="entry name" value="LACI-RELATED TRANSCRIPTIONAL REPRESSOR"/>
    <property type="match status" value="1"/>
</dbReference>
<dbReference type="CDD" id="cd01392">
    <property type="entry name" value="HTH_LacI"/>
    <property type="match status" value="1"/>
</dbReference>
<proteinExistence type="predicted"/>
<sequence>MPRATTPRRASVADVARQAGVSVGTVSNVLNRPETVAPATRARVEAAIEELSFVPNGLARQLRAGTITTVGAILLDIRNPFFTEVARGIEDRLTAADHTLMLASSDDDPAREARYLRLFEEKGVVGLLVVPGSLDVEPLRAVQRRGVRVVLLDAASSSPDLSSVSVDDAAGGALAARHLLELGYRRLTFLNGPHTIRQCADRLRGIREAVADEGLDPDVVVEEVRLTSLDAGGGDVAMGRLVDASGGRPPEAVLCVNDLVAVGVQRALRRLGGTALLSRVACVGYDDIDIASELAMPLTSVRQPALEMGYRAADLLLARGPGEPAEHVVFQPELVVRASSLVPGRARAGAGGSSPTS</sequence>
<dbReference type="Pfam" id="PF13377">
    <property type="entry name" value="Peripla_BP_3"/>
    <property type="match status" value="1"/>
</dbReference>
<dbReference type="PROSITE" id="PS00356">
    <property type="entry name" value="HTH_LACI_1"/>
    <property type="match status" value="1"/>
</dbReference>
<dbReference type="AlphaFoldDB" id="A0A1I1AD47"/>
<dbReference type="EMBL" id="FOKA01000017">
    <property type="protein sequence ID" value="SFB35914.1"/>
    <property type="molecule type" value="Genomic_DNA"/>
</dbReference>
<dbReference type="RefSeq" id="WP_090034379.1">
    <property type="nucleotide sequence ID" value="NZ_BONM01000020.1"/>
</dbReference>
<dbReference type="Gene3D" id="3.40.50.2300">
    <property type="match status" value="2"/>
</dbReference>
<evidence type="ECO:0000256" key="2">
    <source>
        <dbReference type="ARBA" id="ARBA00023125"/>
    </source>
</evidence>
<keyword evidence="6" id="KW-1185">Reference proteome</keyword>
<dbReference type="STRING" id="988821.SAMN05421867_11731"/>
<dbReference type="SMART" id="SM00354">
    <property type="entry name" value="HTH_LACI"/>
    <property type="match status" value="1"/>
</dbReference>
<evidence type="ECO:0000256" key="3">
    <source>
        <dbReference type="ARBA" id="ARBA00023163"/>
    </source>
</evidence>
<organism evidence="5 6">
    <name type="scientific">Cellulomonas marina</name>
    <dbReference type="NCBI Taxonomy" id="988821"/>
    <lineage>
        <taxon>Bacteria</taxon>
        <taxon>Bacillati</taxon>
        <taxon>Actinomycetota</taxon>
        <taxon>Actinomycetes</taxon>
        <taxon>Micrococcales</taxon>
        <taxon>Cellulomonadaceae</taxon>
        <taxon>Cellulomonas</taxon>
    </lineage>
</organism>
<accession>A0A1I1AD47</accession>
<dbReference type="InterPro" id="IPR028082">
    <property type="entry name" value="Peripla_BP_I"/>
</dbReference>
<feature type="domain" description="HTH lacI-type" evidence="4">
    <location>
        <begin position="10"/>
        <end position="64"/>
    </location>
</feature>
<evidence type="ECO:0000313" key="6">
    <source>
        <dbReference type="Proteomes" id="UP000199012"/>
    </source>
</evidence>
<dbReference type="Pfam" id="PF00356">
    <property type="entry name" value="LacI"/>
    <property type="match status" value="1"/>
</dbReference>
<name>A0A1I1AD47_9CELL</name>
<keyword evidence="2" id="KW-0238">DNA-binding</keyword>
<evidence type="ECO:0000313" key="5">
    <source>
        <dbReference type="EMBL" id="SFB35914.1"/>
    </source>
</evidence>
<protein>
    <submittedName>
        <fullName evidence="5">LacI family transcriptional regulator</fullName>
    </submittedName>
</protein>
<dbReference type="PANTHER" id="PTHR30146:SF109">
    <property type="entry name" value="HTH-TYPE TRANSCRIPTIONAL REGULATOR GALS"/>
    <property type="match status" value="1"/>
</dbReference>
<dbReference type="OrthoDB" id="37081at2"/>
<dbReference type="SUPFAM" id="SSF53822">
    <property type="entry name" value="Periplasmic binding protein-like I"/>
    <property type="match status" value="1"/>
</dbReference>
<dbReference type="InterPro" id="IPR000843">
    <property type="entry name" value="HTH_LacI"/>
</dbReference>
<dbReference type="SUPFAM" id="SSF47413">
    <property type="entry name" value="lambda repressor-like DNA-binding domains"/>
    <property type="match status" value="1"/>
</dbReference>
<gene>
    <name evidence="5" type="ORF">SAMN05421867_11731</name>
</gene>
<evidence type="ECO:0000259" key="4">
    <source>
        <dbReference type="PROSITE" id="PS50932"/>
    </source>
</evidence>
<dbReference type="InterPro" id="IPR046335">
    <property type="entry name" value="LacI/GalR-like_sensor"/>
</dbReference>
<evidence type="ECO:0000256" key="1">
    <source>
        <dbReference type="ARBA" id="ARBA00023015"/>
    </source>
</evidence>
<dbReference type="GO" id="GO:0003700">
    <property type="term" value="F:DNA-binding transcription factor activity"/>
    <property type="evidence" value="ECO:0007669"/>
    <property type="project" value="TreeGrafter"/>
</dbReference>
<dbReference type="Gene3D" id="1.10.260.40">
    <property type="entry name" value="lambda repressor-like DNA-binding domains"/>
    <property type="match status" value="1"/>
</dbReference>
<dbReference type="PROSITE" id="PS50932">
    <property type="entry name" value="HTH_LACI_2"/>
    <property type="match status" value="1"/>
</dbReference>
<dbReference type="GO" id="GO:0000976">
    <property type="term" value="F:transcription cis-regulatory region binding"/>
    <property type="evidence" value="ECO:0007669"/>
    <property type="project" value="TreeGrafter"/>
</dbReference>
<reference evidence="6" key="1">
    <citation type="submission" date="2016-10" db="EMBL/GenBank/DDBJ databases">
        <authorList>
            <person name="Varghese N."/>
            <person name="Submissions S."/>
        </authorList>
    </citation>
    <scope>NUCLEOTIDE SEQUENCE [LARGE SCALE GENOMIC DNA]</scope>
    <source>
        <strain evidence="6">CGMCC 4.6945</strain>
    </source>
</reference>